<keyword evidence="5" id="KW-1185">Reference proteome</keyword>
<feature type="region of interest" description="Disordered" evidence="1">
    <location>
        <begin position="749"/>
        <end position="774"/>
    </location>
</feature>
<keyword evidence="2" id="KW-1133">Transmembrane helix</keyword>
<reference evidence="5" key="1">
    <citation type="journal article" date="2019" name="Int. J. Syst. Evol. Microbiol.">
        <title>The Global Catalogue of Microorganisms (GCM) 10K type strain sequencing project: providing services to taxonomists for standard genome sequencing and annotation.</title>
        <authorList>
            <consortium name="The Broad Institute Genomics Platform"/>
            <consortium name="The Broad Institute Genome Sequencing Center for Infectious Disease"/>
            <person name="Wu L."/>
            <person name="Ma J."/>
        </authorList>
    </citation>
    <scope>NUCLEOTIDE SEQUENCE [LARGE SCALE GENOMIC DNA]</scope>
    <source>
        <strain evidence="5">CGMCC 4.7676</strain>
    </source>
</reference>
<feature type="domain" description="Outer membrane channel protein CpnT-like N-terminal" evidence="3">
    <location>
        <begin position="25"/>
        <end position="146"/>
    </location>
</feature>
<evidence type="ECO:0000313" key="5">
    <source>
        <dbReference type="Proteomes" id="UP001595645"/>
    </source>
</evidence>
<feature type="compositionally biased region" description="Polar residues" evidence="1">
    <location>
        <begin position="678"/>
        <end position="688"/>
    </location>
</feature>
<feature type="region of interest" description="Disordered" evidence="1">
    <location>
        <begin position="673"/>
        <end position="714"/>
    </location>
</feature>
<feature type="region of interest" description="Disordered" evidence="1">
    <location>
        <begin position="2050"/>
        <end position="2070"/>
    </location>
</feature>
<dbReference type="InterPro" id="IPR057746">
    <property type="entry name" value="CpnT-like_N"/>
</dbReference>
<protein>
    <recommendedName>
        <fullName evidence="3">Outer membrane channel protein CpnT-like N-terminal domain-containing protein</fullName>
    </recommendedName>
</protein>
<sequence length="2143" mass="224032">MGGVYESTELPGSLQKFFLVNLGLEWPEASEGGLRAIARARSGFADSLEELGDAFTVSASGLVAAMDGEFAGAAAELLRKDLVSSVADMVGNARSLAKAAKTTALDVQKAKILLIVMAVMVLATILELLATIIFSYLVPAARLAAQISMREVLRHLVMKIQQITIQQVGTATANLAGKIVKFAALGGASMGGLDLAIQAGQMVFSDREKIDWTSVGASVLAGAAGGAVAGLAHGTAVGLRFLSRSAQTRSRTFSPHVISMGHAGYALAQVVVTPLGTVFSNLATGGKGGAVDGMLGALGSAGGKRGVSAVPGEGPAGSRQVTIPDLESVFPASPEKVRSASPQQPPNVPLEVREEVRLAANEAERSLGKLSESHFDRLLSDATRIVSQHHRTPLIRSETDPAMVRWQKLIGDLRVLAAADVHRHGAAVAGQRSAELAGKLGTERVGGPLGGAPAVPASPRVADGLAEGVAGPSSASARGPESRPATVAGPSSLSVERSESRGTEAVQPAAAADGPVTTAQPQASVVTGQPTAADSSAGAPSPVSEGLPEARPAETDAASAEQPVSAMAIAFLQPAIELAPLTPPGQLSPETQHVRRLASANSVLAESVDGEAIRADVRTMLEAAGAPPSQVTRVLDALPDLTLKDEYKKFAHEGYTVVDGHGKDAVEIVVRGGPGDNTAANTAVTTGPQDPARGTDAVATGNRRTATTEAASAPRRQGAFGHYLSLPVSQNPGAFRTVDPAVGIKGVTSTPSWRTSSTTEAQVSESVTPPDKWTSKPFDLRHEVTLARTGVPVEHRRGTLPGGIRLSSPEILDDLREIEASQTRPTGPRATFLRGDQGLLSAVSGVLHRNPGWAGAADVVGSPLRSSLQDITSSGTLSRTGTELAEGVKVVTKVQLPDALGRLRNATVELGAKMVNHRHFGSGESEEAASVSKQGRGHRSEESATAASQSPFSVNASLGLGFLWSIHDKPSVVFGNRLDLRFDAMAFRSAAESRELTASDEVTATTSASESGRLLLRTSDVTYGIRARFDDGQVFTGSHTVNEGATRWSVLPKETPEPAESRASAPFVLTKVLGAAETSFPHVGRLKARLREQLPEGVVQLETERAGNGATADNEALVDALVSKTGLAAQAPDLNGDGLSFLLVRKTHRGGNRSDELLHVVIETVRGPRGRRAPADGPTFSATGLSGEVTAKHKSQHNDSVDGSVTAGGNAGVRVGAGVRETVRSYELSGGSNRSFANSARTLETADTHTQGHGRSADGSTTHRHEIDYKVSISDDDGTRTFFVPGGEAKTTLAGQISFVPPPTVGNTSFVAVAAGAAGRPGGWTSAKLPDHFAVHGLDLPPGIARFLSEDLLGGLGKGQHLASHQLFRFAGPDRVAANLDRSVTGTYHAPLHRYGRGEGQYAGFLDRIGDVGMTIVLSNARVAGPPQKTTLTFTSTVGGVRARGGWSTSGGYTFGNGRLGIAAARPENTYAFPQLGYGFFGSDTDGHSLRVEHEQSRRTTYTGDAYLVTYDATVLLSGRDYRHLGVGPYDGTTDGGWKYAQAHRRHAVQVWVPAVEIDQLALPEGWDSGFPAAAEPATPNVAPPLSVVYDGRSPVSLDTEVTDELLSAVVREMASLRPPSATAGTWAALAGGLGGAAHRLVFGAGDEVVAARLLDQVHADISPRALENLFRERRSGGKTWSASFTGPLGVITYQLTATAKLADGTAPRAVEGWADDYTTKSTKTRERFHENVSSHSANASFRMPFYFSHPTVRGAGFSGQSGLSGNTTLRQTDTETTQETRTMSAAGNAAVYRHDVTLELEFARTAHLARSVRSLTGGLTDLLAPAATHHRAPELLLPDAARSRVRLDTLAEGRAQGRITVLPDAAYLDVPGGAVGRVVGDVLEGTLAAEETGPPPPSVPVQAAAARRTIMDGTSPGALTAGFPEALTDAGYRVDGLEYDAFYAAGFLQRHPLSALVFHADLTETWVTSLKGTGEADPKVAVSGDTTKKTSQDRTAGPMWSSLMASFPLSIFPGKTTPQAGRSTADGLVPGTSVVELPELRGVGPVLAWQQSTSTGSGGKTEEHTRRSGGELYLVRARVNWRVTPEYQGTVPPGWTRPRTTFDTISFHTDARGLDSIGLRAPDDEGDIYFDARSDFDAAEVD</sequence>
<feature type="transmembrane region" description="Helical" evidence="2">
    <location>
        <begin position="112"/>
        <end position="138"/>
    </location>
</feature>
<feature type="compositionally biased region" description="Polar residues" evidence="1">
    <location>
        <begin position="517"/>
        <end position="534"/>
    </location>
</feature>
<feature type="compositionally biased region" description="Low complexity" evidence="1">
    <location>
        <begin position="749"/>
        <end position="759"/>
    </location>
</feature>
<dbReference type="Proteomes" id="UP001595645">
    <property type="component" value="Unassembled WGS sequence"/>
</dbReference>
<gene>
    <name evidence="4" type="ORF">ACFOSH_43140</name>
</gene>
<dbReference type="Pfam" id="PF25547">
    <property type="entry name" value="WXG100_2"/>
    <property type="match status" value="1"/>
</dbReference>
<name>A0ABV7PAR7_9PSEU</name>
<feature type="compositionally biased region" description="Basic and acidic residues" evidence="1">
    <location>
        <begin position="2061"/>
        <end position="2070"/>
    </location>
</feature>
<feature type="region of interest" description="Disordered" evidence="1">
    <location>
        <begin position="919"/>
        <end position="948"/>
    </location>
</feature>
<dbReference type="RefSeq" id="WP_378247452.1">
    <property type="nucleotide sequence ID" value="NZ_JBHRWK010000155.1"/>
</dbReference>
<feature type="region of interest" description="Disordered" evidence="1">
    <location>
        <begin position="1758"/>
        <end position="1778"/>
    </location>
</feature>
<evidence type="ECO:0000313" key="4">
    <source>
        <dbReference type="EMBL" id="MFC3456260.1"/>
    </source>
</evidence>
<feature type="region of interest" description="Disordered" evidence="1">
    <location>
        <begin position="1976"/>
        <end position="1997"/>
    </location>
</feature>
<comment type="caution">
    <text evidence="4">The sequence shown here is derived from an EMBL/GenBank/DDBJ whole genome shotgun (WGS) entry which is preliminary data.</text>
</comment>
<dbReference type="EMBL" id="JBHRWK010000155">
    <property type="protein sequence ID" value="MFC3456260.1"/>
    <property type="molecule type" value="Genomic_DNA"/>
</dbReference>
<keyword evidence="2" id="KW-0472">Membrane</keyword>
<accession>A0ABV7PAR7</accession>
<feature type="compositionally biased region" description="Low complexity" evidence="1">
    <location>
        <begin position="1768"/>
        <end position="1778"/>
    </location>
</feature>
<evidence type="ECO:0000259" key="3">
    <source>
        <dbReference type="Pfam" id="PF25547"/>
    </source>
</evidence>
<evidence type="ECO:0000256" key="2">
    <source>
        <dbReference type="SAM" id="Phobius"/>
    </source>
</evidence>
<organism evidence="4 5">
    <name type="scientific">Amycolatopsis speibonae</name>
    <dbReference type="NCBI Taxonomy" id="1450224"/>
    <lineage>
        <taxon>Bacteria</taxon>
        <taxon>Bacillati</taxon>
        <taxon>Actinomycetota</taxon>
        <taxon>Actinomycetes</taxon>
        <taxon>Pseudonocardiales</taxon>
        <taxon>Pseudonocardiaceae</taxon>
        <taxon>Amycolatopsis</taxon>
    </lineage>
</organism>
<evidence type="ECO:0000256" key="1">
    <source>
        <dbReference type="SAM" id="MobiDB-lite"/>
    </source>
</evidence>
<feature type="region of interest" description="Disordered" evidence="1">
    <location>
        <begin position="464"/>
        <end position="561"/>
    </location>
</feature>
<keyword evidence="2" id="KW-0812">Transmembrane</keyword>
<proteinExistence type="predicted"/>